<dbReference type="Gene3D" id="2.40.50.180">
    <property type="entry name" value="CheA-289, Domain 4"/>
    <property type="match status" value="1"/>
</dbReference>
<evidence type="ECO:0000259" key="1">
    <source>
        <dbReference type="PROSITE" id="PS50851"/>
    </source>
</evidence>
<dbReference type="GO" id="GO:0007165">
    <property type="term" value="P:signal transduction"/>
    <property type="evidence" value="ECO:0007669"/>
    <property type="project" value="InterPro"/>
</dbReference>
<dbReference type="OrthoDB" id="5570983at2"/>
<dbReference type="PANTHER" id="PTHR22617:SF43">
    <property type="entry name" value="PROTEIN PILI"/>
    <property type="match status" value="1"/>
</dbReference>
<keyword evidence="3" id="KW-1185">Reference proteome</keyword>
<dbReference type="PANTHER" id="PTHR22617">
    <property type="entry name" value="CHEMOTAXIS SENSOR HISTIDINE KINASE-RELATED"/>
    <property type="match status" value="1"/>
</dbReference>
<dbReference type="GO" id="GO:0006935">
    <property type="term" value="P:chemotaxis"/>
    <property type="evidence" value="ECO:0007669"/>
    <property type="project" value="InterPro"/>
</dbReference>
<dbReference type="AlphaFoldDB" id="A0A251XB04"/>
<reference evidence="2 3" key="1">
    <citation type="submission" date="2016-12" db="EMBL/GenBank/DDBJ databases">
        <title>Thioflexothrix psekupsii D3 genome sequencing and assembly.</title>
        <authorList>
            <person name="Fomenkov A."/>
            <person name="Vincze T."/>
            <person name="Grabovich M."/>
            <person name="Anton B.P."/>
            <person name="Dubinina G."/>
            <person name="Orlova M."/>
            <person name="Belousova E."/>
            <person name="Roberts R.J."/>
        </authorList>
    </citation>
    <scope>NUCLEOTIDE SEQUENCE [LARGE SCALE GENOMIC DNA]</scope>
    <source>
        <strain evidence="2">D3</strain>
    </source>
</reference>
<dbReference type="EMBL" id="MSLT01000006">
    <property type="protein sequence ID" value="OUD15280.1"/>
    <property type="molecule type" value="Genomic_DNA"/>
</dbReference>
<dbReference type="RefSeq" id="WP_086486873.1">
    <property type="nucleotide sequence ID" value="NZ_MSLT01000006.1"/>
</dbReference>
<gene>
    <name evidence="2" type="ORF">TPSD3_01755</name>
</gene>
<feature type="domain" description="CheW-like" evidence="1">
    <location>
        <begin position="35"/>
        <end position="175"/>
    </location>
</feature>
<dbReference type="InterPro" id="IPR036061">
    <property type="entry name" value="CheW-like_dom_sf"/>
</dbReference>
<dbReference type="SUPFAM" id="SSF50341">
    <property type="entry name" value="CheW-like"/>
    <property type="match status" value="1"/>
</dbReference>
<evidence type="ECO:0000313" key="2">
    <source>
        <dbReference type="EMBL" id="OUD15280.1"/>
    </source>
</evidence>
<name>A0A251XB04_9GAMM</name>
<accession>A0A251XB04</accession>
<comment type="caution">
    <text evidence="2">The sequence shown here is derived from an EMBL/GenBank/DDBJ whole genome shotgun (WGS) entry which is preliminary data.</text>
</comment>
<dbReference type="InterPro" id="IPR039315">
    <property type="entry name" value="CheW"/>
</dbReference>
<dbReference type="GO" id="GO:0005829">
    <property type="term" value="C:cytosol"/>
    <property type="evidence" value="ECO:0007669"/>
    <property type="project" value="TreeGrafter"/>
</dbReference>
<dbReference type="Pfam" id="PF01584">
    <property type="entry name" value="CheW"/>
    <property type="match status" value="1"/>
</dbReference>
<sequence length="179" mass="20047">MNELPSAWLKPSEALNRPLNRQVDDRIHGLTHVQVNRRLGFHVGNIGLLIGERAISELREWVTLCPIPNTAHWLMGIINLRGNLIPVFDLNLLLGLERTAEKKKRMLLILGQGEEAGGIVIDDLPIHIALTALDRLETIPPLPAAIKPFATVAYEKNGEVWFNFEHKGFFESLATRVAV</sequence>
<protein>
    <recommendedName>
        <fullName evidence="1">CheW-like domain-containing protein</fullName>
    </recommendedName>
</protein>
<dbReference type="SMART" id="SM00260">
    <property type="entry name" value="CheW"/>
    <property type="match status" value="1"/>
</dbReference>
<dbReference type="InterPro" id="IPR002545">
    <property type="entry name" value="CheW-lke_dom"/>
</dbReference>
<dbReference type="Proteomes" id="UP000194798">
    <property type="component" value="Unassembled WGS sequence"/>
</dbReference>
<dbReference type="PROSITE" id="PS50851">
    <property type="entry name" value="CHEW"/>
    <property type="match status" value="1"/>
</dbReference>
<organism evidence="2 3">
    <name type="scientific">Thioflexithrix psekupsensis</name>
    <dbReference type="NCBI Taxonomy" id="1570016"/>
    <lineage>
        <taxon>Bacteria</taxon>
        <taxon>Pseudomonadati</taxon>
        <taxon>Pseudomonadota</taxon>
        <taxon>Gammaproteobacteria</taxon>
        <taxon>Thiotrichales</taxon>
        <taxon>Thioflexithrix</taxon>
    </lineage>
</organism>
<evidence type="ECO:0000313" key="3">
    <source>
        <dbReference type="Proteomes" id="UP000194798"/>
    </source>
</evidence>
<proteinExistence type="predicted"/>